<dbReference type="CDD" id="cd04301">
    <property type="entry name" value="NAT_SF"/>
    <property type="match status" value="1"/>
</dbReference>
<feature type="domain" description="N-acetyltransferase" evidence="3">
    <location>
        <begin position="4"/>
        <end position="161"/>
    </location>
</feature>
<evidence type="ECO:0000256" key="1">
    <source>
        <dbReference type="ARBA" id="ARBA00022679"/>
    </source>
</evidence>
<accession>A0ABR5CFX3</accession>
<dbReference type="InterPro" id="IPR050832">
    <property type="entry name" value="Bact_Acetyltransf"/>
</dbReference>
<organism evidence="4 5">
    <name type="scientific">Agreia bicolorata</name>
    <dbReference type="NCBI Taxonomy" id="110935"/>
    <lineage>
        <taxon>Bacteria</taxon>
        <taxon>Bacillati</taxon>
        <taxon>Actinomycetota</taxon>
        <taxon>Actinomycetes</taxon>
        <taxon>Micrococcales</taxon>
        <taxon>Microbacteriaceae</taxon>
        <taxon>Agreia</taxon>
    </lineage>
</organism>
<dbReference type="Gene3D" id="3.40.630.30">
    <property type="match status" value="1"/>
</dbReference>
<name>A0ABR5CFX3_9MICO</name>
<evidence type="ECO:0000313" key="5">
    <source>
        <dbReference type="Proteomes" id="UP000032503"/>
    </source>
</evidence>
<protein>
    <recommendedName>
        <fullName evidence="3">N-acetyltransferase domain-containing protein</fullName>
    </recommendedName>
</protein>
<dbReference type="PROSITE" id="PS51186">
    <property type="entry name" value="GNAT"/>
    <property type="match status" value="1"/>
</dbReference>
<sequence length="168" mass="18898">MDLITVRRADLAGPDREQVRLLVEAYLRQTELEKAEQQGEAPADAALPARYRAEIHDPATAYDNGVVHVAEADGELVGIVVVQRSGATREIKRLWVDPRARGRRVGSALLDAAISLRDLPVRLTVWEWRDDAMQLYRARGFAVVESWEERPRLVCMQLEPDPTLDCDG</sequence>
<dbReference type="EMBL" id="JYFC01000003">
    <property type="protein sequence ID" value="KJC64565.1"/>
    <property type="molecule type" value="Genomic_DNA"/>
</dbReference>
<keyword evidence="2" id="KW-0012">Acyltransferase</keyword>
<evidence type="ECO:0000313" key="4">
    <source>
        <dbReference type="EMBL" id="KJC64565.1"/>
    </source>
</evidence>
<gene>
    <name evidence="4" type="ORF">TZ00_09370</name>
</gene>
<proteinExistence type="predicted"/>
<dbReference type="InterPro" id="IPR000182">
    <property type="entry name" value="GNAT_dom"/>
</dbReference>
<evidence type="ECO:0000259" key="3">
    <source>
        <dbReference type="PROSITE" id="PS51186"/>
    </source>
</evidence>
<dbReference type="Pfam" id="PF13508">
    <property type="entry name" value="Acetyltransf_7"/>
    <property type="match status" value="1"/>
</dbReference>
<dbReference type="SUPFAM" id="SSF55729">
    <property type="entry name" value="Acyl-CoA N-acyltransferases (Nat)"/>
    <property type="match status" value="1"/>
</dbReference>
<comment type="caution">
    <text evidence="4">The sequence shown here is derived from an EMBL/GenBank/DDBJ whole genome shotgun (WGS) entry which is preliminary data.</text>
</comment>
<dbReference type="InterPro" id="IPR016181">
    <property type="entry name" value="Acyl_CoA_acyltransferase"/>
</dbReference>
<keyword evidence="1" id="KW-0808">Transferase</keyword>
<dbReference type="Proteomes" id="UP000032503">
    <property type="component" value="Unassembled WGS sequence"/>
</dbReference>
<reference evidence="4 5" key="1">
    <citation type="journal article" date="2001" name="Int. J. Syst. Evol. Microbiol.">
        <title>Agreia bicolorata gen. nov., sp. nov., to accommodate actinobacteria isolated from narrow reed grass infected by the nematode Heteroanguina graminophila.</title>
        <authorList>
            <person name="Evtushenko L.I."/>
            <person name="Dorofeeva L.V."/>
            <person name="Dobrovolskaya T.G."/>
            <person name="Streshinskaya G.M."/>
            <person name="Subbotin S.A."/>
            <person name="Tiedje J.M."/>
        </authorList>
    </citation>
    <scope>NUCLEOTIDE SEQUENCE [LARGE SCALE GENOMIC DNA]</scope>
    <source>
        <strain evidence="4 5">VKM Ac-1804</strain>
    </source>
</reference>
<dbReference type="RefSeq" id="WP_044441075.1">
    <property type="nucleotide sequence ID" value="NZ_JYFC01000003.1"/>
</dbReference>
<evidence type="ECO:0000256" key="2">
    <source>
        <dbReference type="ARBA" id="ARBA00023315"/>
    </source>
</evidence>
<dbReference type="PANTHER" id="PTHR43877">
    <property type="entry name" value="AMINOALKYLPHOSPHONATE N-ACETYLTRANSFERASE-RELATED-RELATED"/>
    <property type="match status" value="1"/>
</dbReference>
<keyword evidence="5" id="KW-1185">Reference proteome</keyword>